<dbReference type="SMART" id="SM00703">
    <property type="entry name" value="NRF"/>
    <property type="match status" value="1"/>
</dbReference>
<feature type="transmembrane region" description="Helical" evidence="1">
    <location>
        <begin position="600"/>
        <end position="619"/>
    </location>
</feature>
<feature type="transmembrane region" description="Helical" evidence="1">
    <location>
        <begin position="676"/>
        <end position="694"/>
    </location>
</feature>
<dbReference type="PANTHER" id="PTHR11161:SF0">
    <property type="entry name" value="O-ACYLTRANSFERASE LIKE PROTEIN"/>
    <property type="match status" value="1"/>
</dbReference>
<feature type="transmembrane region" description="Helical" evidence="1">
    <location>
        <begin position="706"/>
        <end position="728"/>
    </location>
</feature>
<dbReference type="Pfam" id="PF01757">
    <property type="entry name" value="Acyl_transf_3"/>
    <property type="match status" value="1"/>
</dbReference>
<evidence type="ECO:0000256" key="1">
    <source>
        <dbReference type="SAM" id="Phobius"/>
    </source>
</evidence>
<protein>
    <recommendedName>
        <fullName evidence="2">Nose resistant-to-fluoxetine protein N-terminal domain-containing protein</fullName>
    </recommendedName>
</protein>
<dbReference type="OrthoDB" id="207378at2759"/>
<dbReference type="Proteomes" id="UP000663824">
    <property type="component" value="Unassembled WGS sequence"/>
</dbReference>
<evidence type="ECO:0000259" key="2">
    <source>
        <dbReference type="SMART" id="SM00703"/>
    </source>
</evidence>
<dbReference type="EMBL" id="CAJNRE010005392">
    <property type="protein sequence ID" value="CAF2044506.1"/>
    <property type="molecule type" value="Genomic_DNA"/>
</dbReference>
<name>A0A814NF28_9BILA</name>
<evidence type="ECO:0000313" key="6">
    <source>
        <dbReference type="Proteomes" id="UP000663855"/>
    </source>
</evidence>
<feature type="transmembrane region" description="Helical" evidence="1">
    <location>
        <begin position="470"/>
        <end position="489"/>
    </location>
</feature>
<dbReference type="Proteomes" id="UP000663855">
    <property type="component" value="Unassembled WGS sequence"/>
</dbReference>
<feature type="transmembrane region" description="Helical" evidence="1">
    <location>
        <begin position="200"/>
        <end position="224"/>
    </location>
</feature>
<dbReference type="InterPro" id="IPR002656">
    <property type="entry name" value="Acyl_transf_3_dom"/>
</dbReference>
<keyword evidence="1" id="KW-0812">Transmembrane</keyword>
<keyword evidence="1" id="KW-0472">Membrane</keyword>
<evidence type="ECO:0000313" key="5">
    <source>
        <dbReference type="EMBL" id="CAF2044506.1"/>
    </source>
</evidence>
<proteinExistence type="predicted"/>
<gene>
    <name evidence="3" type="ORF">CJN711_LOCUS6672</name>
    <name evidence="4" type="ORF">KQP761_LOCUS17130</name>
    <name evidence="5" type="ORF">MBJ925_LOCUS11896</name>
</gene>
<feature type="transmembrane region" description="Helical" evidence="1">
    <location>
        <begin position="639"/>
        <end position="664"/>
    </location>
</feature>
<sequence length="747" mass="86010">MEYLYCFLLIVQIGIRAESESLSFVNIIPRIIANGRHVKENINHSNFIFNPVLPSINVDFLSNANSSNCSRDIQLFSHDLISQQLWALKTFDAWGKIPSGLMQGNIYWIGSVYECRHYLRGLNNSVITQPFKTRTCTIGNGLTNTIRPIYGICVPWSCNASDIIDFINQRVIRIPFIQHSINVTTDDIHCIDRRQYDTTAILTIVLLSIIILLILLATGLHIMYGHNHDLQLNYVPPIATNEPLLSRTTTITTINTPSEANPVDEFDQSMASDEALLIPPPLSRQQRVDAAALNLISCCSLLNNYHILKSNSYPKNLACLNGIRVLSLCWIVLGHTILFAVYYSDNLITIFNWSRKLWFQIIIQTFFSIDSFFLLSGLLAAFTYFISKTENAQFSIVNFFMNHYVHYYLRYTSLYAIILLIYITLSPYMAQGGPVYPIDGIETSSCRHNWWRNLLYINNFFDMRDGCMPISWFLAVNMQFHWITPLFLLIVSWKWLLGMVVCIIFIIIDVVSTAVIVSKNDYDYGFLSDLYSHKGNFSNMTNGYFNDVYVKPWCRIGPYAVGLGIGYIFYEVYQRSNTLSWDSLIPRTTIHSRHYYFKRIFAWSFALILLSLCLFGTYGDYSGHALTRRDRIAFLTLSRLAWSVGISTIVIACFSGHGGIANRFLSRSCFYKLSKLTYGAYLWHALVIFVNYLGREQPTHYTLPNMIYNFICYTIISYILSFCTFLIIELPTVQLLELCFKRPRKLQ</sequence>
<dbReference type="InterPro" id="IPR052728">
    <property type="entry name" value="O2_lipid_transport_reg"/>
</dbReference>
<reference evidence="3" key="1">
    <citation type="submission" date="2021-02" db="EMBL/GenBank/DDBJ databases">
        <authorList>
            <person name="Nowell W R."/>
        </authorList>
    </citation>
    <scope>NUCLEOTIDE SEQUENCE</scope>
</reference>
<dbReference type="GO" id="GO:0016747">
    <property type="term" value="F:acyltransferase activity, transferring groups other than amino-acyl groups"/>
    <property type="evidence" value="ECO:0007669"/>
    <property type="project" value="InterPro"/>
</dbReference>
<feature type="transmembrane region" description="Helical" evidence="1">
    <location>
        <begin position="496"/>
        <end position="517"/>
    </location>
</feature>
<dbReference type="EMBL" id="CAJNOW010008726">
    <property type="protein sequence ID" value="CAF1543518.1"/>
    <property type="molecule type" value="Genomic_DNA"/>
</dbReference>
<feature type="transmembrane region" description="Helical" evidence="1">
    <location>
        <begin position="407"/>
        <end position="425"/>
    </location>
</feature>
<evidence type="ECO:0000313" key="3">
    <source>
        <dbReference type="EMBL" id="CAF1091142.1"/>
    </source>
</evidence>
<comment type="caution">
    <text evidence="3">The sequence shown here is derived from an EMBL/GenBank/DDBJ whole genome shotgun (WGS) entry which is preliminary data.</text>
</comment>
<accession>A0A814NF28</accession>
<evidence type="ECO:0000313" key="4">
    <source>
        <dbReference type="EMBL" id="CAF1543518.1"/>
    </source>
</evidence>
<dbReference type="Proteomes" id="UP000663834">
    <property type="component" value="Unassembled WGS sequence"/>
</dbReference>
<feature type="transmembrane region" description="Helical" evidence="1">
    <location>
        <begin position="357"/>
        <end position="386"/>
    </location>
</feature>
<keyword evidence="1" id="KW-1133">Transmembrane helix</keyword>
<feature type="transmembrane region" description="Helical" evidence="1">
    <location>
        <begin position="325"/>
        <end position="345"/>
    </location>
</feature>
<organism evidence="3 6">
    <name type="scientific">Rotaria magnacalcarata</name>
    <dbReference type="NCBI Taxonomy" id="392030"/>
    <lineage>
        <taxon>Eukaryota</taxon>
        <taxon>Metazoa</taxon>
        <taxon>Spiralia</taxon>
        <taxon>Gnathifera</taxon>
        <taxon>Rotifera</taxon>
        <taxon>Eurotatoria</taxon>
        <taxon>Bdelloidea</taxon>
        <taxon>Philodinida</taxon>
        <taxon>Philodinidae</taxon>
        <taxon>Rotaria</taxon>
    </lineage>
</organism>
<feature type="domain" description="Nose resistant-to-fluoxetine protein N-terminal" evidence="2">
    <location>
        <begin position="66"/>
        <end position="185"/>
    </location>
</feature>
<dbReference type="Pfam" id="PF20146">
    <property type="entry name" value="NRF"/>
    <property type="match status" value="1"/>
</dbReference>
<dbReference type="InterPro" id="IPR006621">
    <property type="entry name" value="Nose-resist-to-fluoxetine_N"/>
</dbReference>
<dbReference type="PANTHER" id="PTHR11161">
    <property type="entry name" value="O-ACYLTRANSFERASE"/>
    <property type="match status" value="1"/>
</dbReference>
<dbReference type="EMBL" id="CAJNOV010002171">
    <property type="protein sequence ID" value="CAF1091142.1"/>
    <property type="molecule type" value="Genomic_DNA"/>
</dbReference>
<dbReference type="AlphaFoldDB" id="A0A814NF28"/>